<reference evidence="3" key="2">
    <citation type="submission" date="2020-04" db="EMBL/GenBank/DDBJ databases">
        <authorList>
            <consortium name="NCBI Genome Project"/>
        </authorList>
    </citation>
    <scope>NUCLEOTIDE SEQUENCE</scope>
    <source>
        <strain evidence="3">CBS 781.70</strain>
    </source>
</reference>
<dbReference type="Proteomes" id="UP000504638">
    <property type="component" value="Unplaced"/>
</dbReference>
<evidence type="ECO:0000313" key="1">
    <source>
        <dbReference type="EMBL" id="KAF1809246.1"/>
    </source>
</evidence>
<dbReference type="OrthoDB" id="10033702at2759"/>
<keyword evidence="2" id="KW-1185">Reference proteome</keyword>
<evidence type="ECO:0000313" key="3">
    <source>
        <dbReference type="RefSeq" id="XP_033530877.1"/>
    </source>
</evidence>
<protein>
    <submittedName>
        <fullName evidence="1 3">Uncharacterized protein</fullName>
    </submittedName>
</protein>
<evidence type="ECO:0000313" key="2">
    <source>
        <dbReference type="Proteomes" id="UP000504638"/>
    </source>
</evidence>
<dbReference type="AlphaFoldDB" id="A0A6G1FU61"/>
<dbReference type="InterPro" id="IPR011044">
    <property type="entry name" value="Quino_amine_DH_bsu"/>
</dbReference>
<dbReference type="RefSeq" id="XP_033530877.1">
    <property type="nucleotide sequence ID" value="XM_033682619.1"/>
</dbReference>
<organism evidence="1">
    <name type="scientific">Eremomyces bilateralis CBS 781.70</name>
    <dbReference type="NCBI Taxonomy" id="1392243"/>
    <lineage>
        <taxon>Eukaryota</taxon>
        <taxon>Fungi</taxon>
        <taxon>Dikarya</taxon>
        <taxon>Ascomycota</taxon>
        <taxon>Pezizomycotina</taxon>
        <taxon>Dothideomycetes</taxon>
        <taxon>Dothideomycetes incertae sedis</taxon>
        <taxon>Eremomycetales</taxon>
        <taxon>Eremomycetaceae</taxon>
        <taxon>Eremomyces</taxon>
    </lineage>
</organism>
<dbReference type="InterPro" id="IPR015943">
    <property type="entry name" value="WD40/YVTN_repeat-like_dom_sf"/>
</dbReference>
<dbReference type="SUPFAM" id="SSF50969">
    <property type="entry name" value="YVTN repeat-like/Quinoprotein amine dehydrogenase"/>
    <property type="match status" value="1"/>
</dbReference>
<dbReference type="EMBL" id="ML975174">
    <property type="protein sequence ID" value="KAF1809246.1"/>
    <property type="molecule type" value="Genomic_DNA"/>
</dbReference>
<dbReference type="Gene3D" id="2.130.10.10">
    <property type="entry name" value="YVTN repeat-like/Quinoprotein amine dehydrogenase"/>
    <property type="match status" value="1"/>
</dbReference>
<reference evidence="3" key="3">
    <citation type="submission" date="2025-04" db="UniProtKB">
        <authorList>
            <consortium name="RefSeq"/>
        </authorList>
    </citation>
    <scope>IDENTIFICATION</scope>
    <source>
        <strain evidence="3">CBS 781.70</strain>
    </source>
</reference>
<gene>
    <name evidence="1 3" type="ORF">P152DRAFT_509358</name>
</gene>
<proteinExistence type="predicted"/>
<accession>A0A6G1FU61</accession>
<reference evidence="1 3" key="1">
    <citation type="submission" date="2020-01" db="EMBL/GenBank/DDBJ databases">
        <authorList>
            <consortium name="DOE Joint Genome Institute"/>
            <person name="Haridas S."/>
            <person name="Albert R."/>
            <person name="Binder M."/>
            <person name="Bloem J."/>
            <person name="Labutti K."/>
            <person name="Salamov A."/>
            <person name="Andreopoulos B."/>
            <person name="Baker S.E."/>
            <person name="Barry K."/>
            <person name="Bills G."/>
            <person name="Bluhm B.H."/>
            <person name="Cannon C."/>
            <person name="Castanera R."/>
            <person name="Culley D.E."/>
            <person name="Daum C."/>
            <person name="Ezra D."/>
            <person name="Gonzalez J.B."/>
            <person name="Henrissat B."/>
            <person name="Kuo A."/>
            <person name="Liang C."/>
            <person name="Lipzen A."/>
            <person name="Lutzoni F."/>
            <person name="Magnuson J."/>
            <person name="Mondo S."/>
            <person name="Nolan M."/>
            <person name="Ohm R."/>
            <person name="Pangilinan J."/>
            <person name="Park H.-J."/>
            <person name="Ramirez L."/>
            <person name="Alfaro M."/>
            <person name="Sun H."/>
            <person name="Tritt A."/>
            <person name="Yoshinaga Y."/>
            <person name="Zwiers L.-H."/>
            <person name="Turgeon B.G."/>
            <person name="Goodwin S.B."/>
            <person name="Spatafora J.W."/>
            <person name="Crous P.W."/>
            <person name="Grigoriev I.V."/>
        </authorList>
    </citation>
    <scope>NUCLEOTIDE SEQUENCE</scope>
    <source>
        <strain evidence="1 3">CBS 781.70</strain>
    </source>
</reference>
<name>A0A6G1FU61_9PEZI</name>
<dbReference type="GeneID" id="54423189"/>
<sequence length="463" mass="50436">MGLKFILFSRVTSNALSISLPPLIPSIPGVTVPLLPNAAPPLPILQVPTPPLESPPFEGSNIKPKKIGYFWTAAGDNQHKDFLATYSLDDDTFGTLLWITDVPSSGNSPHHLGPSLDGKTLIGGGLLSLLKTQDTAFYFDTSDPYHPTFKKSNRALLSSIVDEIRAKPDGGFFITYMGSAVGTSPGRLVETDANFNVIHEWPEDVSGLLNILGEQFSPHGLTIDFERDVILTSDFVVPISILKPTLGIAKANTLRLWDLPTREIISTITIPNGGGIQDVKFIPGNPESAALATAVHLGQVWVIYPFRKDGNGKQGVAEPLYDLGPKARDTVAIYSDITQDGKYAYFTLTTANHIAALDISDLDNVKRLDNPDEDQDTIGPHYIKVTPDQKHIVVTDYFVQTGEIGVINTPADFQALYIDILPDGGLSFNRTIDFPREFANRGGAKPHSAVVFDLTDPNDPKYY</sequence>